<gene>
    <name evidence="10" type="ORF">FA15DRAFT_616240</name>
</gene>
<reference evidence="10 11" key="1">
    <citation type="journal article" date="2019" name="Nat. Ecol. Evol.">
        <title>Megaphylogeny resolves global patterns of mushroom evolution.</title>
        <authorList>
            <person name="Varga T."/>
            <person name="Krizsan K."/>
            <person name="Foldi C."/>
            <person name="Dima B."/>
            <person name="Sanchez-Garcia M."/>
            <person name="Sanchez-Ramirez S."/>
            <person name="Szollosi G.J."/>
            <person name="Szarkandi J.G."/>
            <person name="Papp V."/>
            <person name="Albert L."/>
            <person name="Andreopoulos W."/>
            <person name="Angelini C."/>
            <person name="Antonin V."/>
            <person name="Barry K.W."/>
            <person name="Bougher N.L."/>
            <person name="Buchanan P."/>
            <person name="Buyck B."/>
            <person name="Bense V."/>
            <person name="Catcheside P."/>
            <person name="Chovatia M."/>
            <person name="Cooper J."/>
            <person name="Damon W."/>
            <person name="Desjardin D."/>
            <person name="Finy P."/>
            <person name="Geml J."/>
            <person name="Haridas S."/>
            <person name="Hughes K."/>
            <person name="Justo A."/>
            <person name="Karasinski D."/>
            <person name="Kautmanova I."/>
            <person name="Kiss B."/>
            <person name="Kocsube S."/>
            <person name="Kotiranta H."/>
            <person name="LaButti K.M."/>
            <person name="Lechner B.E."/>
            <person name="Liimatainen K."/>
            <person name="Lipzen A."/>
            <person name="Lukacs Z."/>
            <person name="Mihaltcheva S."/>
            <person name="Morgado L.N."/>
            <person name="Niskanen T."/>
            <person name="Noordeloos M.E."/>
            <person name="Ohm R.A."/>
            <person name="Ortiz-Santana B."/>
            <person name="Ovrebo C."/>
            <person name="Racz N."/>
            <person name="Riley R."/>
            <person name="Savchenko A."/>
            <person name="Shiryaev A."/>
            <person name="Soop K."/>
            <person name="Spirin V."/>
            <person name="Szebenyi C."/>
            <person name="Tomsovsky M."/>
            <person name="Tulloss R.E."/>
            <person name="Uehling J."/>
            <person name="Grigoriev I.V."/>
            <person name="Vagvolgyi C."/>
            <person name="Papp T."/>
            <person name="Martin F.M."/>
            <person name="Miettinen O."/>
            <person name="Hibbett D.S."/>
            <person name="Nagy L.G."/>
        </authorList>
    </citation>
    <scope>NUCLEOTIDE SEQUENCE [LARGE SCALE GENOMIC DNA]</scope>
    <source>
        <strain evidence="10 11">CBS 121175</strain>
    </source>
</reference>
<evidence type="ECO:0000313" key="11">
    <source>
        <dbReference type="Proteomes" id="UP000307440"/>
    </source>
</evidence>
<name>A0A5C3KZU3_COPMA</name>
<dbReference type="GO" id="GO:0005789">
    <property type="term" value="C:endoplasmic reticulum membrane"/>
    <property type="evidence" value="ECO:0007669"/>
    <property type="project" value="UniProtKB-SubCell"/>
</dbReference>
<dbReference type="PANTHER" id="PTHR31204">
    <property type="entry name" value="SIGMA INTRACELLULAR RECEPTOR 2"/>
    <property type="match status" value="1"/>
</dbReference>
<proteinExistence type="inferred from homology"/>
<dbReference type="Pfam" id="PF05241">
    <property type="entry name" value="EBP"/>
    <property type="match status" value="1"/>
</dbReference>
<keyword evidence="4" id="KW-0256">Endoplasmic reticulum</keyword>
<sequence length="219" mass="24225">MVSNGKEHSVSQGATKAQPVTLSSVIHDRPLDFLYVVFFLIHVPATLLLDMQSIYPKWLIPEDSPFRILNELYVNMTHDPVIGGVTGLFGKEALESTFWVSCFMHLELLIQLPTFLYGAHHLYHNTDLHILYPLLTIYGASTATTTLPCLVLVLKTHSAESVVGSKVALDIATALTDGQRWLLLASYIPFLLIPLGMAVDMAFRTSAFIKKGLKATKAD</sequence>
<evidence type="ECO:0000256" key="1">
    <source>
        <dbReference type="ARBA" id="ARBA00004477"/>
    </source>
</evidence>
<dbReference type="PROSITE" id="PS51751">
    <property type="entry name" value="EXPERA"/>
    <property type="match status" value="1"/>
</dbReference>
<accession>A0A5C3KZU3</accession>
<evidence type="ECO:0000256" key="2">
    <source>
        <dbReference type="ARBA" id="ARBA00009096"/>
    </source>
</evidence>
<keyword evidence="5 7" id="KW-1133">Transmembrane helix</keyword>
<comment type="similarity">
    <text evidence="2">Belongs to the TMEM97/sigma-2 receptor family.</text>
</comment>
<dbReference type="PANTHER" id="PTHR31204:SF1">
    <property type="entry name" value="SIGMA INTRACELLULAR RECEPTOR 2"/>
    <property type="match status" value="1"/>
</dbReference>
<feature type="transmembrane region" description="Helical" evidence="8">
    <location>
        <begin position="130"/>
        <end position="154"/>
    </location>
</feature>
<dbReference type="EMBL" id="ML210177">
    <property type="protein sequence ID" value="TFK26204.1"/>
    <property type="molecule type" value="Genomic_DNA"/>
</dbReference>
<evidence type="ECO:0000256" key="3">
    <source>
        <dbReference type="ARBA" id="ARBA00022692"/>
    </source>
</evidence>
<feature type="transmembrane region" description="Helical" evidence="8">
    <location>
        <begin position="181"/>
        <end position="203"/>
    </location>
</feature>
<dbReference type="InterPro" id="IPR033118">
    <property type="entry name" value="EXPERA"/>
</dbReference>
<organism evidence="10 11">
    <name type="scientific">Coprinopsis marcescibilis</name>
    <name type="common">Agaric fungus</name>
    <name type="synonym">Psathyrella marcescibilis</name>
    <dbReference type="NCBI Taxonomy" id="230819"/>
    <lineage>
        <taxon>Eukaryota</taxon>
        <taxon>Fungi</taxon>
        <taxon>Dikarya</taxon>
        <taxon>Basidiomycota</taxon>
        <taxon>Agaricomycotina</taxon>
        <taxon>Agaricomycetes</taxon>
        <taxon>Agaricomycetidae</taxon>
        <taxon>Agaricales</taxon>
        <taxon>Agaricineae</taxon>
        <taxon>Psathyrellaceae</taxon>
        <taxon>Coprinopsis</taxon>
    </lineage>
</organism>
<keyword evidence="6 7" id="KW-0472">Membrane</keyword>
<protein>
    <recommendedName>
        <fullName evidence="9">EXPERA domain-containing protein</fullName>
    </recommendedName>
</protein>
<dbReference type="Proteomes" id="UP000307440">
    <property type="component" value="Unassembled WGS sequence"/>
</dbReference>
<feature type="transmembrane region" description="Helical" evidence="8">
    <location>
        <begin position="33"/>
        <end position="55"/>
    </location>
</feature>
<evidence type="ECO:0000256" key="5">
    <source>
        <dbReference type="ARBA" id="ARBA00022989"/>
    </source>
</evidence>
<keyword evidence="11" id="KW-1185">Reference proteome</keyword>
<evidence type="ECO:0000313" key="10">
    <source>
        <dbReference type="EMBL" id="TFK26204.1"/>
    </source>
</evidence>
<feature type="transmembrane region" description="Helical" evidence="8">
    <location>
        <begin position="98"/>
        <end position="118"/>
    </location>
</feature>
<evidence type="ECO:0000256" key="6">
    <source>
        <dbReference type="ARBA" id="ARBA00023136"/>
    </source>
</evidence>
<dbReference type="InterPro" id="IPR016964">
    <property type="entry name" value="Sigma2_recept"/>
</dbReference>
<dbReference type="OrthoDB" id="433124at2759"/>
<evidence type="ECO:0000259" key="9">
    <source>
        <dbReference type="PROSITE" id="PS51751"/>
    </source>
</evidence>
<keyword evidence="3 7" id="KW-0812">Transmembrane</keyword>
<feature type="domain" description="EXPERA" evidence="9">
    <location>
        <begin position="31"/>
        <end position="198"/>
    </location>
</feature>
<dbReference type="InterPro" id="IPR051987">
    <property type="entry name" value="Sigma-2_receptor-like"/>
</dbReference>
<evidence type="ECO:0000256" key="4">
    <source>
        <dbReference type="ARBA" id="ARBA00022824"/>
    </source>
</evidence>
<evidence type="ECO:0000256" key="8">
    <source>
        <dbReference type="SAM" id="Phobius"/>
    </source>
</evidence>
<evidence type="ECO:0000256" key="7">
    <source>
        <dbReference type="PROSITE-ProRule" id="PRU01087"/>
    </source>
</evidence>
<dbReference type="PIRSF" id="PIRSF031032">
    <property type="entry name" value="TMP_97_prd"/>
    <property type="match status" value="1"/>
</dbReference>
<dbReference type="STRING" id="230819.A0A5C3KZU3"/>
<comment type="subcellular location">
    <subcellularLocation>
        <location evidence="1">Endoplasmic reticulum membrane</location>
        <topology evidence="1">Multi-pass membrane protein</topology>
    </subcellularLocation>
</comment>
<dbReference type="AlphaFoldDB" id="A0A5C3KZU3"/>